<protein>
    <submittedName>
        <fullName evidence="6">RNA polymerase sigma factor (Sigma-70 family)</fullName>
    </submittedName>
</protein>
<evidence type="ECO:0000256" key="2">
    <source>
        <dbReference type="ARBA" id="ARBA00023015"/>
    </source>
</evidence>
<gene>
    <name evidence="6" type="ORF">DFJ68_3402</name>
</gene>
<dbReference type="InterPro" id="IPR013325">
    <property type="entry name" value="RNA_pol_sigma_r2"/>
</dbReference>
<dbReference type="SUPFAM" id="SSF88659">
    <property type="entry name" value="Sigma3 and sigma4 domains of RNA polymerase sigma factors"/>
    <property type="match status" value="1"/>
</dbReference>
<dbReference type="InterPro" id="IPR013324">
    <property type="entry name" value="RNA_pol_sigma_r3/r4-like"/>
</dbReference>
<dbReference type="RefSeq" id="WP_121034731.1">
    <property type="nucleotide sequence ID" value="NZ_RBXT01000001.1"/>
</dbReference>
<comment type="similarity">
    <text evidence="1">Belongs to the sigma-70 factor family. ECF subfamily.</text>
</comment>
<dbReference type="Gene3D" id="1.10.1740.10">
    <property type="match status" value="1"/>
</dbReference>
<evidence type="ECO:0000313" key="6">
    <source>
        <dbReference type="EMBL" id="RKT79924.1"/>
    </source>
</evidence>
<dbReference type="GO" id="GO:0006352">
    <property type="term" value="P:DNA-templated transcription initiation"/>
    <property type="evidence" value="ECO:0007669"/>
    <property type="project" value="InterPro"/>
</dbReference>
<proteinExistence type="inferred from homology"/>
<keyword evidence="5" id="KW-0804">Transcription</keyword>
<dbReference type="PANTHER" id="PTHR43133:SF8">
    <property type="entry name" value="RNA POLYMERASE SIGMA FACTOR HI_1459-RELATED"/>
    <property type="match status" value="1"/>
</dbReference>
<accession>A0A495Y396</accession>
<name>A0A495Y396_9MICO</name>
<dbReference type="GO" id="GO:0003677">
    <property type="term" value="F:DNA binding"/>
    <property type="evidence" value="ECO:0007669"/>
    <property type="project" value="UniProtKB-KW"/>
</dbReference>
<keyword evidence="7" id="KW-1185">Reference proteome</keyword>
<evidence type="ECO:0000313" key="7">
    <source>
        <dbReference type="Proteomes" id="UP000278440"/>
    </source>
</evidence>
<keyword evidence="4" id="KW-0238">DNA-binding</keyword>
<keyword evidence="3" id="KW-0731">Sigma factor</keyword>
<dbReference type="Proteomes" id="UP000278440">
    <property type="component" value="Unassembled WGS sequence"/>
</dbReference>
<organism evidence="6 7">
    <name type="scientific">Terracoccus luteus</name>
    <dbReference type="NCBI Taxonomy" id="53356"/>
    <lineage>
        <taxon>Bacteria</taxon>
        <taxon>Bacillati</taxon>
        <taxon>Actinomycetota</taxon>
        <taxon>Actinomycetes</taxon>
        <taxon>Micrococcales</taxon>
        <taxon>Intrasporangiaceae</taxon>
        <taxon>Terracoccus</taxon>
    </lineage>
</organism>
<dbReference type="InterPro" id="IPR039425">
    <property type="entry name" value="RNA_pol_sigma-70-like"/>
</dbReference>
<evidence type="ECO:0000256" key="4">
    <source>
        <dbReference type="ARBA" id="ARBA00023125"/>
    </source>
</evidence>
<evidence type="ECO:0000256" key="1">
    <source>
        <dbReference type="ARBA" id="ARBA00010641"/>
    </source>
</evidence>
<dbReference type="Gene3D" id="1.10.10.10">
    <property type="entry name" value="Winged helix-like DNA-binding domain superfamily/Winged helix DNA-binding domain"/>
    <property type="match status" value="1"/>
</dbReference>
<dbReference type="PANTHER" id="PTHR43133">
    <property type="entry name" value="RNA POLYMERASE ECF-TYPE SIGMA FACTO"/>
    <property type="match status" value="1"/>
</dbReference>
<dbReference type="InterPro" id="IPR014284">
    <property type="entry name" value="RNA_pol_sigma-70_dom"/>
</dbReference>
<dbReference type="EMBL" id="RBXT01000001">
    <property type="protein sequence ID" value="RKT79924.1"/>
    <property type="molecule type" value="Genomic_DNA"/>
</dbReference>
<keyword evidence="2" id="KW-0805">Transcription regulation</keyword>
<dbReference type="OrthoDB" id="265863at2"/>
<reference evidence="6 7" key="1">
    <citation type="submission" date="2018-10" db="EMBL/GenBank/DDBJ databases">
        <title>Sequencing the genomes of 1000 actinobacteria strains.</title>
        <authorList>
            <person name="Klenk H.-P."/>
        </authorList>
    </citation>
    <scope>NUCLEOTIDE SEQUENCE [LARGE SCALE GENOMIC DNA]</scope>
    <source>
        <strain evidence="6 7">DSM 44267</strain>
    </source>
</reference>
<comment type="caution">
    <text evidence="6">The sequence shown here is derived from an EMBL/GenBank/DDBJ whole genome shotgun (WGS) entry which is preliminary data.</text>
</comment>
<dbReference type="GO" id="GO:0016987">
    <property type="term" value="F:sigma factor activity"/>
    <property type="evidence" value="ECO:0007669"/>
    <property type="project" value="UniProtKB-KW"/>
</dbReference>
<sequence length="193" mass="21063">MTPTPTAPDGLGVRAAAAFTAYRDGERERLSELVDLVTPVLWNAARAQGGSHAVCEDAVQNAFLQLVDRADGIHEPAAVLGWLVVVVKREVWRVGRGARREVDVDEVPEAPTQQIDPEAHAILDERQRVLWHHIETLTPRCQELIRVIAFADRPDYASIADALGMPVGSIGPTRGRCLQKLRVALGSDPGWAV</sequence>
<dbReference type="InterPro" id="IPR036388">
    <property type="entry name" value="WH-like_DNA-bd_sf"/>
</dbReference>
<evidence type="ECO:0000256" key="3">
    <source>
        <dbReference type="ARBA" id="ARBA00023082"/>
    </source>
</evidence>
<dbReference type="AlphaFoldDB" id="A0A495Y396"/>
<dbReference type="SUPFAM" id="SSF88946">
    <property type="entry name" value="Sigma2 domain of RNA polymerase sigma factors"/>
    <property type="match status" value="1"/>
</dbReference>
<dbReference type="NCBIfam" id="TIGR02937">
    <property type="entry name" value="sigma70-ECF"/>
    <property type="match status" value="1"/>
</dbReference>
<evidence type="ECO:0000256" key="5">
    <source>
        <dbReference type="ARBA" id="ARBA00023163"/>
    </source>
</evidence>